<evidence type="ECO:0000256" key="6">
    <source>
        <dbReference type="ARBA" id="ARBA00023295"/>
    </source>
</evidence>
<feature type="domain" description="Alpha galactosidase C-terminal" evidence="9">
    <location>
        <begin position="332"/>
        <end position="413"/>
    </location>
</feature>
<dbReference type="eggNOG" id="KOG2366">
    <property type="taxonomic scope" value="Eukaryota"/>
</dbReference>
<dbReference type="PANTHER" id="PTHR11452:SF75">
    <property type="entry name" value="ALPHA-GALACTOSIDASE MEL1"/>
    <property type="match status" value="1"/>
</dbReference>
<name>F0YFS8_AURAN</name>
<keyword evidence="4 8" id="KW-0732">Signal</keyword>
<dbReference type="InterPro" id="IPR000111">
    <property type="entry name" value="Glyco_hydro_27/36_CS"/>
</dbReference>
<evidence type="ECO:0000256" key="8">
    <source>
        <dbReference type="SAM" id="SignalP"/>
    </source>
</evidence>
<keyword evidence="7" id="KW-1015">Disulfide bond</keyword>
<dbReference type="PANTHER" id="PTHR11452">
    <property type="entry name" value="ALPHA-GALACTOSIDASE/ALPHA-N-ACETYLGALACTOSAMINIDASE"/>
    <property type="match status" value="1"/>
</dbReference>
<evidence type="ECO:0000313" key="10">
    <source>
        <dbReference type="EMBL" id="EGB05980.1"/>
    </source>
</evidence>
<dbReference type="PRINTS" id="PR00740">
    <property type="entry name" value="GLHYDRLASE27"/>
</dbReference>
<dbReference type="OrthoDB" id="194475at2759"/>
<dbReference type="FunFam" id="3.20.20.70:FF:000197">
    <property type="entry name" value="Alpha-galactosidase"/>
    <property type="match status" value="1"/>
</dbReference>
<evidence type="ECO:0000313" key="11">
    <source>
        <dbReference type="Proteomes" id="UP000002729"/>
    </source>
</evidence>
<evidence type="ECO:0000259" key="9">
    <source>
        <dbReference type="Pfam" id="PF17801"/>
    </source>
</evidence>
<dbReference type="RefSeq" id="XP_009039239.1">
    <property type="nucleotide sequence ID" value="XM_009040991.1"/>
</dbReference>
<dbReference type="Pfam" id="PF16499">
    <property type="entry name" value="Melibiase_2"/>
    <property type="match status" value="1"/>
</dbReference>
<feature type="signal peptide" evidence="8">
    <location>
        <begin position="1"/>
        <end position="15"/>
    </location>
</feature>
<dbReference type="CDD" id="cd14792">
    <property type="entry name" value="GH27"/>
    <property type="match status" value="1"/>
</dbReference>
<keyword evidence="11" id="KW-1185">Reference proteome</keyword>
<organism evidence="11">
    <name type="scientific">Aureococcus anophagefferens</name>
    <name type="common">Harmful bloom alga</name>
    <dbReference type="NCBI Taxonomy" id="44056"/>
    <lineage>
        <taxon>Eukaryota</taxon>
        <taxon>Sar</taxon>
        <taxon>Stramenopiles</taxon>
        <taxon>Ochrophyta</taxon>
        <taxon>Pelagophyceae</taxon>
        <taxon>Pelagomonadales</taxon>
        <taxon>Pelagomonadaceae</taxon>
        <taxon>Aureococcus</taxon>
    </lineage>
</organism>
<dbReference type="InParanoid" id="F0YFS8"/>
<dbReference type="InterPro" id="IPR017853">
    <property type="entry name" value="GH"/>
</dbReference>
<evidence type="ECO:0000256" key="7">
    <source>
        <dbReference type="RuleBase" id="RU361168"/>
    </source>
</evidence>
<reference evidence="10 11" key="1">
    <citation type="journal article" date="2011" name="Proc. Natl. Acad. Sci. U.S.A.">
        <title>Niche of harmful alga Aureococcus anophagefferens revealed through ecogenomics.</title>
        <authorList>
            <person name="Gobler C.J."/>
            <person name="Berry D.L."/>
            <person name="Dyhrman S.T."/>
            <person name="Wilhelm S.W."/>
            <person name="Salamov A."/>
            <person name="Lobanov A.V."/>
            <person name="Zhang Y."/>
            <person name="Collier J.L."/>
            <person name="Wurch L.L."/>
            <person name="Kustka A.B."/>
            <person name="Dill B.D."/>
            <person name="Shah M."/>
            <person name="VerBerkmoes N.C."/>
            <person name="Kuo A."/>
            <person name="Terry A."/>
            <person name="Pangilinan J."/>
            <person name="Lindquist E.A."/>
            <person name="Lucas S."/>
            <person name="Paulsen I.T."/>
            <person name="Hattenrath-Lehmann T.K."/>
            <person name="Talmage S.C."/>
            <person name="Walker E.A."/>
            <person name="Koch F."/>
            <person name="Burson A.M."/>
            <person name="Marcoval M.A."/>
            <person name="Tang Y.Z."/>
            <person name="Lecleir G.R."/>
            <person name="Coyne K.J."/>
            <person name="Berg G.M."/>
            <person name="Bertrand E.M."/>
            <person name="Saito M.A."/>
            <person name="Gladyshev V.N."/>
            <person name="Grigoriev I.V."/>
        </authorList>
    </citation>
    <scope>NUCLEOTIDE SEQUENCE [LARGE SCALE GENOMIC DNA]</scope>
    <source>
        <strain evidence="11">CCMP 1984</strain>
    </source>
</reference>
<accession>F0YFS8</accession>
<dbReference type="EMBL" id="GL833137">
    <property type="protein sequence ID" value="EGB05980.1"/>
    <property type="molecule type" value="Genomic_DNA"/>
</dbReference>
<comment type="catalytic activity">
    <reaction evidence="1 7">
        <text>Hydrolysis of terminal, non-reducing alpha-D-galactose residues in alpha-D-galactosides, including galactose oligosaccharides, galactomannans and galactolipids.</text>
        <dbReference type="EC" id="3.2.1.22"/>
    </reaction>
</comment>
<dbReference type="GO" id="GO:0004557">
    <property type="term" value="F:alpha-galactosidase activity"/>
    <property type="evidence" value="ECO:0007669"/>
    <property type="project" value="UniProtKB-EC"/>
</dbReference>
<dbReference type="Gene3D" id="3.20.20.70">
    <property type="entry name" value="Aldolase class I"/>
    <property type="match status" value="1"/>
</dbReference>
<sequence length="418" mass="45416">MWAASLLLIAPAALASDNGLALTPPLGWNSWNQFQCNVSDALIRRQADAMVSLGLVDLGYQYVVIDDCWQADARDVSGRLAPDATRFPAGIAALSAYVRSRGLKLGIYSDVGTKTCAGYPGSFGHYDLDARTFADWGIDYLKFDTCSLTWKETLDPRPFYARRGANMSAALNATGRPVLYSMCNWGRHDPWLWAPEIANMWRTTMDVWPQWHRVASILDSMAGLSAYGGRGGFNDADMVEVGVDSRIFNWAGMPETNLTEREAAAHFTMWAIMGAPLVLGLDLEAAERWALDVVSHAGVLAVNQDPLAYPGRRVTSDSDAVLGVCLKSRCASTQVWAKDLSGGRVAVAFLNAGDAYSQYSSHYGDEAIAVDFDELHIAGRFRARDVWADADLGAFESSMTSPAVPPHGAHLVVLAPDP</sequence>
<dbReference type="GeneID" id="20220814"/>
<evidence type="ECO:0000256" key="2">
    <source>
        <dbReference type="ARBA" id="ARBA00009743"/>
    </source>
</evidence>
<proteinExistence type="inferred from homology"/>
<comment type="similarity">
    <text evidence="2 7">Belongs to the glycosyl hydrolase 27 family.</text>
</comment>
<dbReference type="AlphaFoldDB" id="F0YFS8"/>
<evidence type="ECO:0000256" key="3">
    <source>
        <dbReference type="ARBA" id="ARBA00012755"/>
    </source>
</evidence>
<dbReference type="InterPro" id="IPR041233">
    <property type="entry name" value="Melibiase_C"/>
</dbReference>
<dbReference type="OMA" id="NDIYNGW"/>
<evidence type="ECO:0000256" key="4">
    <source>
        <dbReference type="ARBA" id="ARBA00022729"/>
    </source>
</evidence>
<dbReference type="GO" id="GO:0005975">
    <property type="term" value="P:carbohydrate metabolic process"/>
    <property type="evidence" value="ECO:0007669"/>
    <property type="project" value="InterPro"/>
</dbReference>
<dbReference type="EC" id="3.2.1.22" evidence="3 7"/>
<dbReference type="Proteomes" id="UP000002729">
    <property type="component" value="Unassembled WGS sequence"/>
</dbReference>
<dbReference type="PROSITE" id="PS00512">
    <property type="entry name" value="ALPHA_GALACTOSIDASE"/>
    <property type="match status" value="1"/>
</dbReference>
<dbReference type="Pfam" id="PF17801">
    <property type="entry name" value="Melibiase_C"/>
    <property type="match status" value="1"/>
</dbReference>
<dbReference type="SUPFAM" id="SSF51011">
    <property type="entry name" value="Glycosyl hydrolase domain"/>
    <property type="match status" value="1"/>
</dbReference>
<dbReference type="InterPro" id="IPR013780">
    <property type="entry name" value="Glyco_hydro_b"/>
</dbReference>
<dbReference type="InterPro" id="IPR002241">
    <property type="entry name" value="Glyco_hydro_27"/>
</dbReference>
<dbReference type="InterPro" id="IPR013785">
    <property type="entry name" value="Aldolase_TIM"/>
</dbReference>
<evidence type="ECO:0000256" key="1">
    <source>
        <dbReference type="ARBA" id="ARBA00001255"/>
    </source>
</evidence>
<protein>
    <recommendedName>
        <fullName evidence="3 7">Alpha-galactosidase</fullName>
        <ecNumber evidence="3 7">3.2.1.22</ecNumber>
    </recommendedName>
    <alternativeName>
        <fullName evidence="7">Melibiase</fullName>
    </alternativeName>
</protein>
<keyword evidence="6 7" id="KW-0326">Glycosidase</keyword>
<dbReference type="KEGG" id="aaf:AURANDRAFT_29988"/>
<dbReference type="SUPFAM" id="SSF51445">
    <property type="entry name" value="(Trans)glycosidases"/>
    <property type="match status" value="1"/>
</dbReference>
<evidence type="ECO:0000256" key="5">
    <source>
        <dbReference type="ARBA" id="ARBA00022801"/>
    </source>
</evidence>
<keyword evidence="5 7" id="KW-0378">Hydrolase</keyword>
<dbReference type="Gene3D" id="2.60.40.1180">
    <property type="entry name" value="Golgi alpha-mannosidase II"/>
    <property type="match status" value="1"/>
</dbReference>
<gene>
    <name evidence="10" type="ORF">AURANDRAFT_29988</name>
</gene>
<feature type="chain" id="PRO_5013356785" description="Alpha-galactosidase" evidence="8">
    <location>
        <begin position="16"/>
        <end position="418"/>
    </location>
</feature>